<dbReference type="PROSITE" id="PS50020">
    <property type="entry name" value="WW_DOMAIN_2"/>
    <property type="match status" value="1"/>
</dbReference>
<feature type="region of interest" description="Disordered" evidence="1">
    <location>
        <begin position="186"/>
        <end position="205"/>
    </location>
</feature>
<evidence type="ECO:0000256" key="1">
    <source>
        <dbReference type="SAM" id="MobiDB-lite"/>
    </source>
</evidence>
<dbReference type="EMBL" id="GL385395">
    <property type="protein sequence ID" value="EJT81688.1"/>
    <property type="molecule type" value="Genomic_DNA"/>
</dbReference>
<dbReference type="SUPFAM" id="SSF51045">
    <property type="entry name" value="WW domain"/>
    <property type="match status" value="1"/>
</dbReference>
<organism evidence="3">
    <name type="scientific">Gaeumannomyces tritici (strain R3-111a-1)</name>
    <name type="common">Wheat and barley take-all root rot fungus</name>
    <name type="synonym">Gaeumannomyces graminis var. tritici</name>
    <dbReference type="NCBI Taxonomy" id="644352"/>
    <lineage>
        <taxon>Eukaryota</taxon>
        <taxon>Fungi</taxon>
        <taxon>Dikarya</taxon>
        <taxon>Ascomycota</taxon>
        <taxon>Pezizomycotina</taxon>
        <taxon>Sordariomycetes</taxon>
        <taxon>Sordariomycetidae</taxon>
        <taxon>Magnaporthales</taxon>
        <taxon>Magnaporthaceae</taxon>
        <taxon>Gaeumannomyces</taxon>
    </lineage>
</organism>
<feature type="compositionally biased region" description="Basic and acidic residues" evidence="1">
    <location>
        <begin position="290"/>
        <end position="301"/>
    </location>
</feature>
<dbReference type="HOGENOM" id="CLU_061843_0_0_1"/>
<dbReference type="CDD" id="cd00201">
    <property type="entry name" value="WW"/>
    <property type="match status" value="1"/>
</dbReference>
<dbReference type="RefSeq" id="XP_009217697.1">
    <property type="nucleotide sequence ID" value="XM_009219433.1"/>
</dbReference>
<dbReference type="InterPro" id="IPR036020">
    <property type="entry name" value="WW_dom_sf"/>
</dbReference>
<feature type="region of interest" description="Disordered" evidence="1">
    <location>
        <begin position="1"/>
        <end position="122"/>
    </location>
</feature>
<reference evidence="5" key="1">
    <citation type="submission" date="2010-07" db="EMBL/GenBank/DDBJ databases">
        <title>The genome sequence of Gaeumannomyces graminis var. tritici strain R3-111a-1.</title>
        <authorList>
            <consortium name="The Broad Institute Genome Sequencing Platform"/>
            <person name="Ma L.-J."/>
            <person name="Dead R."/>
            <person name="Young S."/>
            <person name="Zeng Q."/>
            <person name="Koehrsen M."/>
            <person name="Alvarado L."/>
            <person name="Berlin A."/>
            <person name="Chapman S.B."/>
            <person name="Chen Z."/>
            <person name="Freedman E."/>
            <person name="Gellesch M."/>
            <person name="Goldberg J."/>
            <person name="Griggs A."/>
            <person name="Gujja S."/>
            <person name="Heilman E.R."/>
            <person name="Heiman D."/>
            <person name="Hepburn T."/>
            <person name="Howarth C."/>
            <person name="Jen D."/>
            <person name="Larson L."/>
            <person name="Mehta T."/>
            <person name="Neiman D."/>
            <person name="Pearson M."/>
            <person name="Roberts A."/>
            <person name="Saif S."/>
            <person name="Shea T."/>
            <person name="Shenoy N."/>
            <person name="Sisk P."/>
            <person name="Stolte C."/>
            <person name="Sykes S."/>
            <person name="Walk T."/>
            <person name="White J."/>
            <person name="Yandava C."/>
            <person name="Haas B."/>
            <person name="Nusbaum C."/>
            <person name="Birren B."/>
        </authorList>
    </citation>
    <scope>NUCLEOTIDE SEQUENCE [LARGE SCALE GENOMIC DNA]</scope>
    <source>
        <strain evidence="5">R3-111a-1</strain>
    </source>
</reference>
<evidence type="ECO:0000259" key="2">
    <source>
        <dbReference type="PROSITE" id="PS50020"/>
    </source>
</evidence>
<dbReference type="Pfam" id="PF00397">
    <property type="entry name" value="WW"/>
    <property type="match status" value="1"/>
</dbReference>
<reference evidence="3" key="2">
    <citation type="submission" date="2010-07" db="EMBL/GenBank/DDBJ databases">
        <authorList>
            <consortium name="The Broad Institute Genome Sequencing Platform"/>
            <consortium name="Broad Institute Genome Sequencing Center for Infectious Disease"/>
            <person name="Ma L.-J."/>
            <person name="Dead R."/>
            <person name="Young S."/>
            <person name="Zeng Q."/>
            <person name="Koehrsen M."/>
            <person name="Alvarado L."/>
            <person name="Berlin A."/>
            <person name="Chapman S.B."/>
            <person name="Chen Z."/>
            <person name="Freedman E."/>
            <person name="Gellesch M."/>
            <person name="Goldberg J."/>
            <person name="Griggs A."/>
            <person name="Gujja S."/>
            <person name="Heilman E.R."/>
            <person name="Heiman D."/>
            <person name="Hepburn T."/>
            <person name="Howarth C."/>
            <person name="Jen D."/>
            <person name="Larson L."/>
            <person name="Mehta T."/>
            <person name="Neiman D."/>
            <person name="Pearson M."/>
            <person name="Roberts A."/>
            <person name="Saif S."/>
            <person name="Shea T."/>
            <person name="Shenoy N."/>
            <person name="Sisk P."/>
            <person name="Stolte C."/>
            <person name="Sykes S."/>
            <person name="Walk T."/>
            <person name="White J."/>
            <person name="Yandava C."/>
            <person name="Haas B."/>
            <person name="Nusbaum C."/>
            <person name="Birren B."/>
        </authorList>
    </citation>
    <scope>NUCLEOTIDE SEQUENCE</scope>
    <source>
        <strain evidence="3">R3-111a-1</strain>
    </source>
</reference>
<gene>
    <name evidence="4" type="primary">20342123</name>
    <name evidence="3" type="ORF">GGTG_01665</name>
</gene>
<feature type="compositionally biased region" description="Acidic residues" evidence="1">
    <location>
        <begin position="64"/>
        <end position="80"/>
    </location>
</feature>
<reference evidence="3" key="3">
    <citation type="submission" date="2010-09" db="EMBL/GenBank/DDBJ databases">
        <title>Annotation of Gaeumannomyces graminis var. tritici R3-111a-1.</title>
        <authorList>
            <consortium name="The Broad Institute Genome Sequencing Platform"/>
            <person name="Ma L.-J."/>
            <person name="Dead R."/>
            <person name="Young S.K."/>
            <person name="Zeng Q."/>
            <person name="Gargeya S."/>
            <person name="Fitzgerald M."/>
            <person name="Haas B."/>
            <person name="Abouelleil A."/>
            <person name="Alvarado L."/>
            <person name="Arachchi H.M."/>
            <person name="Berlin A."/>
            <person name="Brown A."/>
            <person name="Chapman S.B."/>
            <person name="Chen Z."/>
            <person name="Dunbar C."/>
            <person name="Freedman E."/>
            <person name="Gearin G."/>
            <person name="Gellesch M."/>
            <person name="Goldberg J."/>
            <person name="Griggs A."/>
            <person name="Gujja S."/>
            <person name="Heiman D."/>
            <person name="Howarth C."/>
            <person name="Larson L."/>
            <person name="Lui A."/>
            <person name="MacDonald P.J.P."/>
            <person name="Mehta T."/>
            <person name="Montmayeur A."/>
            <person name="Murphy C."/>
            <person name="Neiman D."/>
            <person name="Pearson M."/>
            <person name="Priest M."/>
            <person name="Roberts A."/>
            <person name="Saif S."/>
            <person name="Shea T."/>
            <person name="Shenoy N."/>
            <person name="Sisk P."/>
            <person name="Stolte C."/>
            <person name="Sykes S."/>
            <person name="Yandava C."/>
            <person name="Wortman J."/>
            <person name="Nusbaum C."/>
            <person name="Birren B."/>
        </authorList>
    </citation>
    <scope>NUCLEOTIDE SEQUENCE</scope>
    <source>
        <strain evidence="3">R3-111a-1</strain>
    </source>
</reference>
<dbReference type="Proteomes" id="UP000006039">
    <property type="component" value="Unassembled WGS sequence"/>
</dbReference>
<dbReference type="GeneID" id="20342123"/>
<keyword evidence="5" id="KW-1185">Reference proteome</keyword>
<evidence type="ECO:0000313" key="5">
    <source>
        <dbReference type="Proteomes" id="UP000006039"/>
    </source>
</evidence>
<feature type="region of interest" description="Disordered" evidence="1">
    <location>
        <begin position="143"/>
        <end position="179"/>
    </location>
</feature>
<feature type="compositionally biased region" description="Basic and acidic residues" evidence="1">
    <location>
        <begin position="233"/>
        <end position="244"/>
    </location>
</feature>
<dbReference type="InterPro" id="IPR001202">
    <property type="entry name" value="WW_dom"/>
</dbReference>
<proteinExistence type="predicted"/>
<reference evidence="4" key="4">
    <citation type="journal article" date="2015" name="G3 (Bethesda)">
        <title>Genome sequences of three phytopathogenic species of the Magnaporthaceae family of fungi.</title>
        <authorList>
            <person name="Okagaki L.H."/>
            <person name="Nunes C.C."/>
            <person name="Sailsbery J."/>
            <person name="Clay B."/>
            <person name="Brown D."/>
            <person name="John T."/>
            <person name="Oh Y."/>
            <person name="Young N."/>
            <person name="Fitzgerald M."/>
            <person name="Haas B.J."/>
            <person name="Zeng Q."/>
            <person name="Young S."/>
            <person name="Adiconis X."/>
            <person name="Fan L."/>
            <person name="Levin J.Z."/>
            <person name="Mitchell T.K."/>
            <person name="Okubara P.A."/>
            <person name="Farman M.L."/>
            <person name="Kohn L.M."/>
            <person name="Birren B."/>
            <person name="Ma L.-J."/>
            <person name="Dean R.A."/>
        </authorList>
    </citation>
    <scope>NUCLEOTIDE SEQUENCE</scope>
    <source>
        <strain evidence="4">R3-111a-1</strain>
    </source>
</reference>
<evidence type="ECO:0000313" key="4">
    <source>
        <dbReference type="EnsemblFungi" id="EJT81688"/>
    </source>
</evidence>
<dbReference type="STRING" id="644352.J3NK84"/>
<feature type="compositionally biased region" description="Basic and acidic residues" evidence="1">
    <location>
        <begin position="261"/>
        <end position="282"/>
    </location>
</feature>
<accession>J3NK84</accession>
<feature type="region of interest" description="Disordered" evidence="1">
    <location>
        <begin position="225"/>
        <end position="301"/>
    </location>
</feature>
<evidence type="ECO:0000313" key="3">
    <source>
        <dbReference type="EMBL" id="EJT81688.1"/>
    </source>
</evidence>
<dbReference type="VEuPathDB" id="FungiDB:GGTG_01665"/>
<feature type="compositionally biased region" description="Polar residues" evidence="1">
    <location>
        <begin position="84"/>
        <end position="93"/>
    </location>
</feature>
<feature type="compositionally biased region" description="Low complexity" evidence="1">
    <location>
        <begin position="21"/>
        <end position="36"/>
    </location>
</feature>
<name>J3NK84_GAET3</name>
<reference evidence="4" key="5">
    <citation type="submission" date="2018-04" db="UniProtKB">
        <authorList>
            <consortium name="EnsemblFungi"/>
        </authorList>
    </citation>
    <scope>IDENTIFICATION</scope>
    <source>
        <strain evidence="4">R3-111a-1</strain>
    </source>
</reference>
<sequence length="301" mass="32038">MASPADSTPAPLAEAARDSDAAPAKAHAAASPNPASQLTQTTAGPAASIASDAVASPGPGGYTTEDDAKEEGEADEDDTADTNGKPTITSTTSQPAETQPPLPAEPTPEQQPQTQQGDGWDYMWHAGSNRYYFFNSLTGESTWDNPRVPPSASTVTVDVATGPQSPAPPPLPTVAGGYNPAIHGDYDTWYAEHGPKDEDDDETSVAAGMADPAQLLAGVTFNRVTGQPQRSDQGADWHGDEGRARRQMNSFFDVDSAANAHDGRSLKAERAGKRLTRSEVKHYKEKRKAKKDEKRRAWLRD</sequence>
<dbReference type="AlphaFoldDB" id="J3NK84"/>
<dbReference type="eggNOG" id="ENOG502RXNF">
    <property type="taxonomic scope" value="Eukaryota"/>
</dbReference>
<dbReference type="OrthoDB" id="2444812at2759"/>
<dbReference type="EnsemblFungi" id="EJT81688">
    <property type="protein sequence ID" value="EJT81688"/>
    <property type="gene ID" value="GGTG_01665"/>
</dbReference>
<dbReference type="Gene3D" id="2.20.70.10">
    <property type="match status" value="1"/>
</dbReference>
<dbReference type="SMART" id="SM00456">
    <property type="entry name" value="WW"/>
    <property type="match status" value="1"/>
</dbReference>
<feature type="domain" description="WW" evidence="2">
    <location>
        <begin position="114"/>
        <end position="148"/>
    </location>
</feature>
<protein>
    <recommendedName>
        <fullName evidence="2">WW domain-containing protein</fullName>
    </recommendedName>
</protein>
<feature type="compositionally biased region" description="Low complexity" evidence="1">
    <location>
        <begin position="107"/>
        <end position="116"/>
    </location>
</feature>
<dbReference type="PROSITE" id="PS01159">
    <property type="entry name" value="WW_DOMAIN_1"/>
    <property type="match status" value="1"/>
</dbReference>